<name>A0A7D3XP70_9BACL</name>
<sequence length="645" mass="74834">MLGVLAEEDFVRDKIDKNAIFINKQNVIQFNIRIISQPPDSFPNERLITCYANVLEEKWGFEDPIHESDFFRIQELRNFLDNSLIVFRARKKGLPNQEFYTGTDIRLIQKSDYFQPHDTLISVPVFSKDEHGLSLDTFIARLIGREHVGRVDNISNEPNDTPPFILWKDNDRDYKVIGEFDRHHHANGGFLFYGKDLKMMDMSKEWRDRSYINHDNHRNIAFITIDTSTEISDALKVIEPFQADPEPESITSPAQPMLKTNNEPEIADEETQFMNDFIRLTREQGLLYDQQDLFNFHTAMKSSNLVVLAGMSGTGKSRLVQSYGRALGLDASQQIIIPVRPGWSDDTDLIGYADTLHMVYRPGDSGVINILRDANKEENQDKLYLVCFDEMNLSRVEHYFSQFLSVLEKEKNRELRLYNEDLTNRLYNSALYPPTITLGSNVLFVGTVNLDESTYHFSDKVLDRANVIRLNVMPFRMLKELDNEVESVRNRKRQEVIKPTRNKGISFSTYDKFRNKKQADHLSDRELDLLWEFHQSLQQTNSNMGIGPRILRQIGRYLNNIPASGPLLRQNALDLQLVQRIITKIRGPEDMLRTLLGRYDKETGEITNSRLLDLLDHYSDLSTFEKTRQAVAMKTRELDLNGYTL</sequence>
<dbReference type="SUPFAM" id="SSF52540">
    <property type="entry name" value="P-loop containing nucleoside triphosphate hydrolases"/>
    <property type="match status" value="1"/>
</dbReference>
<feature type="compositionally biased region" description="Polar residues" evidence="1">
    <location>
        <begin position="249"/>
        <end position="261"/>
    </location>
</feature>
<keyword evidence="3" id="KW-1185">Reference proteome</keyword>
<evidence type="ECO:0000313" key="3">
    <source>
        <dbReference type="Proteomes" id="UP000503088"/>
    </source>
</evidence>
<proteinExistence type="predicted"/>
<organism evidence="2 3">
    <name type="scientific">Kroppenstedtia pulmonis</name>
    <dbReference type="NCBI Taxonomy" id="1380685"/>
    <lineage>
        <taxon>Bacteria</taxon>
        <taxon>Bacillati</taxon>
        <taxon>Bacillota</taxon>
        <taxon>Bacilli</taxon>
        <taxon>Bacillales</taxon>
        <taxon>Thermoactinomycetaceae</taxon>
        <taxon>Kroppenstedtia</taxon>
    </lineage>
</organism>
<dbReference type="KEGG" id="kpul:GXN76_03600"/>
<dbReference type="Gene3D" id="3.40.50.300">
    <property type="entry name" value="P-loop containing nucleotide triphosphate hydrolases"/>
    <property type="match status" value="1"/>
</dbReference>
<evidence type="ECO:0000256" key="1">
    <source>
        <dbReference type="SAM" id="MobiDB-lite"/>
    </source>
</evidence>
<dbReference type="EMBL" id="CP048104">
    <property type="protein sequence ID" value="QKG83647.1"/>
    <property type="molecule type" value="Genomic_DNA"/>
</dbReference>
<dbReference type="InterPro" id="IPR027417">
    <property type="entry name" value="P-loop_NTPase"/>
</dbReference>
<accession>A0A7D3XP70</accession>
<dbReference type="AlphaFoldDB" id="A0A7D3XP70"/>
<evidence type="ECO:0000313" key="2">
    <source>
        <dbReference type="EMBL" id="QKG83647.1"/>
    </source>
</evidence>
<feature type="region of interest" description="Disordered" evidence="1">
    <location>
        <begin position="242"/>
        <end position="261"/>
    </location>
</feature>
<reference evidence="2 3" key="1">
    <citation type="submission" date="2020-01" db="EMBL/GenBank/DDBJ databases">
        <authorList>
            <person name="Gulvik C.A."/>
            <person name="Batra D.G."/>
        </authorList>
    </citation>
    <scope>NUCLEOTIDE SEQUENCE [LARGE SCALE GENOMIC DNA]</scope>
    <source>
        <strain evidence="2 3">W9323</strain>
    </source>
</reference>
<dbReference type="RefSeq" id="WP_173220589.1">
    <property type="nucleotide sequence ID" value="NZ_CP048104.1"/>
</dbReference>
<gene>
    <name evidence="2" type="ORF">GXN76_03600</name>
</gene>
<dbReference type="Proteomes" id="UP000503088">
    <property type="component" value="Chromosome"/>
</dbReference>
<protein>
    <submittedName>
        <fullName evidence="2">AAA family ATPase</fullName>
    </submittedName>
</protein>